<name>A0AA39UBR8_9AGAR</name>
<reference evidence="1" key="1">
    <citation type="submission" date="2023-06" db="EMBL/GenBank/DDBJ databases">
        <authorList>
            <consortium name="Lawrence Berkeley National Laboratory"/>
            <person name="Ahrendt S."/>
            <person name="Sahu N."/>
            <person name="Indic B."/>
            <person name="Wong-Bajracharya J."/>
            <person name="Merenyi Z."/>
            <person name="Ke H.-M."/>
            <person name="Monk M."/>
            <person name="Kocsube S."/>
            <person name="Drula E."/>
            <person name="Lipzen A."/>
            <person name="Balint B."/>
            <person name="Henrissat B."/>
            <person name="Andreopoulos B."/>
            <person name="Martin F.M."/>
            <person name="Harder C.B."/>
            <person name="Rigling D."/>
            <person name="Ford K.L."/>
            <person name="Foster G.D."/>
            <person name="Pangilinan J."/>
            <person name="Papanicolaou A."/>
            <person name="Barry K."/>
            <person name="LaButti K."/>
            <person name="Viragh M."/>
            <person name="Koriabine M."/>
            <person name="Yan M."/>
            <person name="Riley R."/>
            <person name="Champramary S."/>
            <person name="Plett K.L."/>
            <person name="Tsai I.J."/>
            <person name="Slot J."/>
            <person name="Sipos G."/>
            <person name="Plett J."/>
            <person name="Nagy L.G."/>
            <person name="Grigoriev I.V."/>
        </authorList>
    </citation>
    <scope>NUCLEOTIDE SEQUENCE</scope>
    <source>
        <strain evidence="1">ICMP 16352</strain>
    </source>
</reference>
<dbReference type="EMBL" id="JAUEPR010000037">
    <property type="protein sequence ID" value="KAK0472890.1"/>
    <property type="molecule type" value="Genomic_DNA"/>
</dbReference>
<dbReference type="Proteomes" id="UP001175227">
    <property type="component" value="Unassembled WGS sequence"/>
</dbReference>
<evidence type="ECO:0000313" key="1">
    <source>
        <dbReference type="EMBL" id="KAK0472890.1"/>
    </source>
</evidence>
<dbReference type="AlphaFoldDB" id="A0AA39UBR8"/>
<protein>
    <submittedName>
        <fullName evidence="1">Uncharacterized protein</fullName>
    </submittedName>
</protein>
<accession>A0AA39UBR8</accession>
<gene>
    <name evidence="1" type="ORF">IW261DRAFT_1506332</name>
</gene>
<proteinExistence type="predicted"/>
<comment type="caution">
    <text evidence="1">The sequence shown here is derived from an EMBL/GenBank/DDBJ whole genome shotgun (WGS) entry which is preliminary data.</text>
</comment>
<organism evidence="1 2">
    <name type="scientific">Armillaria novae-zelandiae</name>
    <dbReference type="NCBI Taxonomy" id="153914"/>
    <lineage>
        <taxon>Eukaryota</taxon>
        <taxon>Fungi</taxon>
        <taxon>Dikarya</taxon>
        <taxon>Basidiomycota</taxon>
        <taxon>Agaricomycotina</taxon>
        <taxon>Agaricomycetes</taxon>
        <taxon>Agaricomycetidae</taxon>
        <taxon>Agaricales</taxon>
        <taxon>Marasmiineae</taxon>
        <taxon>Physalacriaceae</taxon>
        <taxon>Armillaria</taxon>
    </lineage>
</organism>
<sequence>MFGYLQHFMMLAPPSRKSTAPELKEETTLDEVPLALTNSTEYTLEQYKRLKHKVDYYLLPLLWLCVPISHETFSQALCLFSVCIRILVSLGSSTHGLQWSFLSHTYASNFCPIFYFSIGECARCCTCLFSS</sequence>
<evidence type="ECO:0000313" key="2">
    <source>
        <dbReference type="Proteomes" id="UP001175227"/>
    </source>
</evidence>
<keyword evidence="2" id="KW-1185">Reference proteome</keyword>